<sequence>MLVGMATADGVQAQSSVTQDGLIDRSIASVNNQSNNGKPLGNGDPVFNASVCTFAPCSANTQVEGPGGLHHKFRTGHVIRANLLTRVRRPGSPPLPPASAQSPLRSSRETT</sequence>
<proteinExistence type="predicted"/>
<protein>
    <submittedName>
        <fullName evidence="2">Uncharacterized protein</fullName>
    </submittedName>
</protein>
<dbReference type="AlphaFoldDB" id="A0A6P2KNA2"/>
<feature type="region of interest" description="Disordered" evidence="1">
    <location>
        <begin position="86"/>
        <end position="111"/>
    </location>
</feature>
<reference evidence="2 3" key="1">
    <citation type="submission" date="2019-09" db="EMBL/GenBank/DDBJ databases">
        <authorList>
            <person name="Depoorter E."/>
        </authorList>
    </citation>
    <scope>NUCLEOTIDE SEQUENCE [LARGE SCALE GENOMIC DNA]</scope>
    <source>
        <strain evidence="2">LMG 30113</strain>
    </source>
</reference>
<gene>
    <name evidence="2" type="ORF">BPA30113_02567</name>
</gene>
<evidence type="ECO:0000313" key="2">
    <source>
        <dbReference type="EMBL" id="VWB58324.1"/>
    </source>
</evidence>
<organism evidence="2 3">
    <name type="scientific">Burkholderia paludis</name>
    <dbReference type="NCBI Taxonomy" id="1506587"/>
    <lineage>
        <taxon>Bacteria</taxon>
        <taxon>Pseudomonadati</taxon>
        <taxon>Pseudomonadota</taxon>
        <taxon>Betaproteobacteria</taxon>
        <taxon>Burkholderiales</taxon>
        <taxon>Burkholderiaceae</taxon>
        <taxon>Burkholderia</taxon>
        <taxon>Burkholderia cepacia complex</taxon>
    </lineage>
</organism>
<keyword evidence="3" id="KW-1185">Reference proteome</keyword>
<accession>A0A6P2KNA2</accession>
<dbReference type="EMBL" id="CABVQD010000006">
    <property type="protein sequence ID" value="VWB58324.1"/>
    <property type="molecule type" value="Genomic_DNA"/>
</dbReference>
<evidence type="ECO:0000256" key="1">
    <source>
        <dbReference type="SAM" id="MobiDB-lite"/>
    </source>
</evidence>
<name>A0A6P2KNA2_9BURK</name>
<dbReference type="Proteomes" id="UP000494330">
    <property type="component" value="Unassembled WGS sequence"/>
</dbReference>
<evidence type="ECO:0000313" key="3">
    <source>
        <dbReference type="Proteomes" id="UP000494330"/>
    </source>
</evidence>